<dbReference type="InterPro" id="IPR010982">
    <property type="entry name" value="Lambda_DNA-bd_dom_sf"/>
</dbReference>
<dbReference type="Proteomes" id="UP000185207">
    <property type="component" value="Unassembled WGS sequence"/>
</dbReference>
<reference evidence="4" key="1">
    <citation type="submission" date="2016-11" db="EMBL/GenBank/DDBJ databases">
        <authorList>
            <person name="Varghese N."/>
            <person name="Submissions S."/>
        </authorList>
    </citation>
    <scope>NUCLEOTIDE SEQUENCE [LARGE SCALE GENOMIC DNA]</scope>
    <source>
        <strain evidence="4">DSM 27623</strain>
    </source>
</reference>
<evidence type="ECO:0000313" key="3">
    <source>
        <dbReference type="EMBL" id="SIN95528.1"/>
    </source>
</evidence>
<gene>
    <name evidence="3" type="ORF">SAMN05444409_1314</name>
</gene>
<dbReference type="InterPro" id="IPR001387">
    <property type="entry name" value="Cro/C1-type_HTH"/>
</dbReference>
<keyword evidence="4" id="KW-1185">Reference proteome</keyword>
<dbReference type="GO" id="GO:0003677">
    <property type="term" value="F:DNA binding"/>
    <property type="evidence" value="ECO:0007669"/>
    <property type="project" value="InterPro"/>
</dbReference>
<dbReference type="SMART" id="SM00530">
    <property type="entry name" value="HTH_XRE"/>
    <property type="match status" value="1"/>
</dbReference>
<proteinExistence type="predicted"/>
<feature type="domain" description="HTH cro/C1-type" evidence="2">
    <location>
        <begin position="22"/>
        <end position="68"/>
    </location>
</feature>
<dbReference type="SUPFAM" id="SSF47413">
    <property type="entry name" value="lambda repressor-like DNA-binding domains"/>
    <property type="match status" value="1"/>
</dbReference>
<name>A0A1N6FJT6_9FLAO</name>
<protein>
    <submittedName>
        <fullName evidence="3">Helix-turn-helix</fullName>
    </submittedName>
</protein>
<dbReference type="Pfam" id="PF01381">
    <property type="entry name" value="HTH_3"/>
    <property type="match status" value="1"/>
</dbReference>
<feature type="region of interest" description="Disordered" evidence="1">
    <location>
        <begin position="113"/>
        <end position="141"/>
    </location>
</feature>
<evidence type="ECO:0000313" key="4">
    <source>
        <dbReference type="Proteomes" id="UP000185207"/>
    </source>
</evidence>
<accession>A0A1N6FJT6</accession>
<dbReference type="Gene3D" id="1.10.260.40">
    <property type="entry name" value="lambda repressor-like DNA-binding domains"/>
    <property type="match status" value="1"/>
</dbReference>
<dbReference type="PROSITE" id="PS50943">
    <property type="entry name" value="HTH_CROC1"/>
    <property type="match status" value="1"/>
</dbReference>
<evidence type="ECO:0000256" key="1">
    <source>
        <dbReference type="SAM" id="MobiDB-lite"/>
    </source>
</evidence>
<dbReference type="EMBL" id="FSRK01000001">
    <property type="protein sequence ID" value="SIN95528.1"/>
    <property type="molecule type" value="Genomic_DNA"/>
</dbReference>
<feature type="compositionally biased region" description="Polar residues" evidence="1">
    <location>
        <begin position="124"/>
        <end position="133"/>
    </location>
</feature>
<dbReference type="CDD" id="cd00093">
    <property type="entry name" value="HTH_XRE"/>
    <property type="match status" value="1"/>
</dbReference>
<dbReference type="AlphaFoldDB" id="A0A1N6FJT6"/>
<sequence length="179" mass="20872">MRYICKMDFNDRFTKVIEYSELTPAEFAEEIGVQRSSISHIISGRNKPSLDFITKIKSKFPDLEWDWLINGNGEMLINKEEIPVTIPIAEPEEKKPAKKTLPDLFSLISDEQFGQQETDKKPENQISRESNISVPIAEKNKISDSQRLENFDKKQENSSKKIRRIVFFFEDGTFETYEN</sequence>
<dbReference type="STRING" id="1416779.SAMN05444409_1314"/>
<evidence type="ECO:0000259" key="2">
    <source>
        <dbReference type="PROSITE" id="PS50943"/>
    </source>
</evidence>
<organism evidence="3 4">
    <name type="scientific">Epilithonimonas zeae</name>
    <dbReference type="NCBI Taxonomy" id="1416779"/>
    <lineage>
        <taxon>Bacteria</taxon>
        <taxon>Pseudomonadati</taxon>
        <taxon>Bacteroidota</taxon>
        <taxon>Flavobacteriia</taxon>
        <taxon>Flavobacteriales</taxon>
        <taxon>Weeksellaceae</taxon>
        <taxon>Chryseobacterium group</taxon>
        <taxon>Epilithonimonas</taxon>
    </lineage>
</organism>